<feature type="transmembrane region" description="Helical" evidence="7">
    <location>
        <begin position="246"/>
        <end position="269"/>
    </location>
</feature>
<dbReference type="Pfam" id="PF20684">
    <property type="entry name" value="Fung_rhodopsin"/>
    <property type="match status" value="1"/>
</dbReference>
<proteinExistence type="inferred from homology"/>
<comment type="subcellular location">
    <subcellularLocation>
        <location evidence="1">Membrane</location>
        <topology evidence="1">Multi-pass membrane protein</topology>
    </subcellularLocation>
</comment>
<gene>
    <name evidence="9" type="ORF">SLS56_008604</name>
</gene>
<dbReference type="EMBL" id="JAJVDC020000130">
    <property type="protein sequence ID" value="KAL1622679.1"/>
    <property type="molecule type" value="Genomic_DNA"/>
</dbReference>
<dbReference type="InterPro" id="IPR049326">
    <property type="entry name" value="Rhodopsin_dom_fungi"/>
</dbReference>
<feature type="transmembrane region" description="Helical" evidence="7">
    <location>
        <begin position="44"/>
        <end position="62"/>
    </location>
</feature>
<keyword evidence="2 7" id="KW-0812">Transmembrane</keyword>
<reference evidence="9 10" key="1">
    <citation type="submission" date="2024-02" db="EMBL/GenBank/DDBJ databases">
        <title>De novo assembly and annotation of 12 fungi associated with fruit tree decline syndrome in Ontario, Canada.</title>
        <authorList>
            <person name="Sulman M."/>
            <person name="Ellouze W."/>
            <person name="Ilyukhin E."/>
        </authorList>
    </citation>
    <scope>NUCLEOTIDE SEQUENCE [LARGE SCALE GENOMIC DNA]</scope>
    <source>
        <strain evidence="9 10">M1-105</strain>
    </source>
</reference>
<dbReference type="PANTHER" id="PTHR33048:SF93">
    <property type="entry name" value="INTEGRAL MEMBRANE PROTEIN"/>
    <property type="match status" value="1"/>
</dbReference>
<feature type="transmembrane region" description="Helical" evidence="7">
    <location>
        <begin position="94"/>
        <end position="114"/>
    </location>
</feature>
<evidence type="ECO:0000256" key="3">
    <source>
        <dbReference type="ARBA" id="ARBA00022989"/>
    </source>
</evidence>
<dbReference type="Proteomes" id="UP001521116">
    <property type="component" value="Unassembled WGS sequence"/>
</dbReference>
<dbReference type="InterPro" id="IPR052337">
    <property type="entry name" value="SAT4-like"/>
</dbReference>
<keyword evidence="3 7" id="KW-1133">Transmembrane helix</keyword>
<evidence type="ECO:0000256" key="4">
    <source>
        <dbReference type="ARBA" id="ARBA00023136"/>
    </source>
</evidence>
<dbReference type="PANTHER" id="PTHR33048">
    <property type="entry name" value="PTH11-LIKE INTEGRAL MEMBRANE PROTEIN (AFU_ORTHOLOGUE AFUA_5G11245)"/>
    <property type="match status" value="1"/>
</dbReference>
<name>A0ABR3SJM0_9PEZI</name>
<evidence type="ECO:0000313" key="9">
    <source>
        <dbReference type="EMBL" id="KAL1622679.1"/>
    </source>
</evidence>
<sequence>MVYPSDIGIIVIAVMFALTLITLGFLAARLYTRIVILKLPGSDDWAAVLAWIMLLIYSAFLTEATRHGLGARGTNASPVAFGEMYKMVAIGQSFSYIGVAASKASVALFLLRIVVKTWHRIVLWAIIAVLSTICTLSSILHFARCDPVEACWDATVPGKFLMDPDTFTAILVAASIISVLSDIALVILPWTILYGLQMSRSEKRLIGTALSFGGLAHPSAAVAGIIRTETILTTNTSDLSVLMYRIARPLLWCATELCVTICASCVPILRPLWRALRGQTAASHGYSTTALATPSRGIELAKTEREGGGAKTAGRLSDESGLLRAMGSGAGASVGSVEGGGRGGGGGGGV</sequence>
<evidence type="ECO:0000259" key="8">
    <source>
        <dbReference type="Pfam" id="PF20684"/>
    </source>
</evidence>
<comment type="caution">
    <text evidence="9">The sequence shown here is derived from an EMBL/GenBank/DDBJ whole genome shotgun (WGS) entry which is preliminary data.</text>
</comment>
<feature type="region of interest" description="Disordered" evidence="6">
    <location>
        <begin position="329"/>
        <end position="350"/>
    </location>
</feature>
<feature type="transmembrane region" description="Helical" evidence="7">
    <location>
        <begin position="167"/>
        <end position="193"/>
    </location>
</feature>
<feature type="domain" description="Rhodopsin" evidence="8">
    <location>
        <begin position="28"/>
        <end position="274"/>
    </location>
</feature>
<evidence type="ECO:0000256" key="2">
    <source>
        <dbReference type="ARBA" id="ARBA00022692"/>
    </source>
</evidence>
<evidence type="ECO:0000313" key="10">
    <source>
        <dbReference type="Proteomes" id="UP001521116"/>
    </source>
</evidence>
<evidence type="ECO:0000256" key="5">
    <source>
        <dbReference type="ARBA" id="ARBA00038359"/>
    </source>
</evidence>
<evidence type="ECO:0000256" key="7">
    <source>
        <dbReference type="SAM" id="Phobius"/>
    </source>
</evidence>
<feature type="transmembrane region" description="Helical" evidence="7">
    <location>
        <begin position="121"/>
        <end position="143"/>
    </location>
</feature>
<feature type="transmembrane region" description="Helical" evidence="7">
    <location>
        <begin position="205"/>
        <end position="226"/>
    </location>
</feature>
<evidence type="ECO:0000256" key="1">
    <source>
        <dbReference type="ARBA" id="ARBA00004141"/>
    </source>
</evidence>
<accession>A0ABR3SJM0</accession>
<feature type="transmembrane region" description="Helical" evidence="7">
    <location>
        <begin position="6"/>
        <end position="32"/>
    </location>
</feature>
<keyword evidence="10" id="KW-1185">Reference proteome</keyword>
<keyword evidence="4 7" id="KW-0472">Membrane</keyword>
<organism evidence="9 10">
    <name type="scientific">Neofusicoccum ribis</name>
    <dbReference type="NCBI Taxonomy" id="45134"/>
    <lineage>
        <taxon>Eukaryota</taxon>
        <taxon>Fungi</taxon>
        <taxon>Dikarya</taxon>
        <taxon>Ascomycota</taxon>
        <taxon>Pezizomycotina</taxon>
        <taxon>Dothideomycetes</taxon>
        <taxon>Dothideomycetes incertae sedis</taxon>
        <taxon>Botryosphaeriales</taxon>
        <taxon>Botryosphaeriaceae</taxon>
        <taxon>Neofusicoccum</taxon>
    </lineage>
</organism>
<evidence type="ECO:0000256" key="6">
    <source>
        <dbReference type="SAM" id="MobiDB-lite"/>
    </source>
</evidence>
<comment type="similarity">
    <text evidence="5">Belongs to the SAT4 family.</text>
</comment>
<protein>
    <recommendedName>
        <fullName evidence="8">Rhodopsin domain-containing protein</fullName>
    </recommendedName>
</protein>